<protein>
    <submittedName>
        <fullName evidence="1">Uncharacterized protein</fullName>
    </submittedName>
</protein>
<dbReference type="OrthoDB" id="1433117at2759"/>
<evidence type="ECO:0000313" key="1">
    <source>
        <dbReference type="EMBL" id="RDX95389.1"/>
    </source>
</evidence>
<evidence type="ECO:0000313" key="2">
    <source>
        <dbReference type="Proteomes" id="UP000257109"/>
    </source>
</evidence>
<accession>A0A371GY25</accession>
<organism evidence="1 2">
    <name type="scientific">Mucuna pruriens</name>
    <name type="common">Velvet bean</name>
    <name type="synonym">Dolichos pruriens</name>
    <dbReference type="NCBI Taxonomy" id="157652"/>
    <lineage>
        <taxon>Eukaryota</taxon>
        <taxon>Viridiplantae</taxon>
        <taxon>Streptophyta</taxon>
        <taxon>Embryophyta</taxon>
        <taxon>Tracheophyta</taxon>
        <taxon>Spermatophyta</taxon>
        <taxon>Magnoliopsida</taxon>
        <taxon>eudicotyledons</taxon>
        <taxon>Gunneridae</taxon>
        <taxon>Pentapetalae</taxon>
        <taxon>rosids</taxon>
        <taxon>fabids</taxon>
        <taxon>Fabales</taxon>
        <taxon>Fabaceae</taxon>
        <taxon>Papilionoideae</taxon>
        <taxon>50 kb inversion clade</taxon>
        <taxon>NPAAA clade</taxon>
        <taxon>indigoferoid/millettioid clade</taxon>
        <taxon>Phaseoleae</taxon>
        <taxon>Mucuna</taxon>
    </lineage>
</organism>
<feature type="non-terminal residue" evidence="1">
    <location>
        <position position="1"/>
    </location>
</feature>
<gene>
    <name evidence="1" type="ORF">CR513_22089</name>
</gene>
<sequence>MVHIHKYAAKARVAKRYNSIVFPRSIQKDDLVLRRILKGAATNKLTPNWEGPFRVREELNVIEFSLVTYENVCPVNATKTRERQSANDCLGH</sequence>
<reference evidence="1" key="1">
    <citation type="submission" date="2018-05" db="EMBL/GenBank/DDBJ databases">
        <title>Draft genome of Mucuna pruriens seed.</title>
        <authorList>
            <person name="Nnadi N.E."/>
            <person name="Vos R."/>
            <person name="Hasami M.H."/>
            <person name="Devisetty U.K."/>
            <person name="Aguiy J.C."/>
        </authorList>
    </citation>
    <scope>NUCLEOTIDE SEQUENCE [LARGE SCALE GENOMIC DNA]</scope>
    <source>
        <strain evidence="1">JCA_2017</strain>
    </source>
</reference>
<dbReference type="Proteomes" id="UP000257109">
    <property type="component" value="Unassembled WGS sequence"/>
</dbReference>
<dbReference type="EMBL" id="QJKJ01004140">
    <property type="protein sequence ID" value="RDX95389.1"/>
    <property type="molecule type" value="Genomic_DNA"/>
</dbReference>
<keyword evidence="2" id="KW-1185">Reference proteome</keyword>
<proteinExistence type="predicted"/>
<dbReference type="AlphaFoldDB" id="A0A371GY25"/>
<comment type="caution">
    <text evidence="1">The sequence shown here is derived from an EMBL/GenBank/DDBJ whole genome shotgun (WGS) entry which is preliminary data.</text>
</comment>
<name>A0A371GY25_MUCPR</name>